<comment type="subcellular location">
    <subcellularLocation>
        <location evidence="1">Membrane</location>
    </subcellularLocation>
</comment>
<feature type="chain" id="PRO_5032607047" description="Protein kinase domain-containing protein" evidence="9">
    <location>
        <begin position="30"/>
        <end position="606"/>
    </location>
</feature>
<dbReference type="GO" id="GO:0004672">
    <property type="term" value="F:protein kinase activity"/>
    <property type="evidence" value="ECO:0007669"/>
    <property type="project" value="InterPro"/>
</dbReference>
<evidence type="ECO:0000256" key="1">
    <source>
        <dbReference type="ARBA" id="ARBA00004370"/>
    </source>
</evidence>
<keyword evidence="3 8" id="KW-0812">Transmembrane</keyword>
<dbReference type="InterPro" id="IPR032675">
    <property type="entry name" value="LRR_dom_sf"/>
</dbReference>
<organism evidence="11 12">
    <name type="scientific">Tetracentron sinense</name>
    <name type="common">Spur-leaf</name>
    <dbReference type="NCBI Taxonomy" id="13715"/>
    <lineage>
        <taxon>Eukaryota</taxon>
        <taxon>Viridiplantae</taxon>
        <taxon>Streptophyta</taxon>
        <taxon>Embryophyta</taxon>
        <taxon>Tracheophyta</taxon>
        <taxon>Spermatophyta</taxon>
        <taxon>Magnoliopsida</taxon>
        <taxon>Trochodendrales</taxon>
        <taxon>Trochodendraceae</taxon>
        <taxon>Tetracentron</taxon>
    </lineage>
</organism>
<evidence type="ECO:0000313" key="11">
    <source>
        <dbReference type="EMBL" id="KAF8391655.1"/>
    </source>
</evidence>
<dbReference type="SUPFAM" id="SSF56112">
    <property type="entry name" value="Protein kinase-like (PK-like)"/>
    <property type="match status" value="1"/>
</dbReference>
<dbReference type="AlphaFoldDB" id="A0A834YP24"/>
<dbReference type="InterPro" id="IPR013210">
    <property type="entry name" value="LRR_N_plant-typ"/>
</dbReference>
<keyword evidence="12" id="KW-1185">Reference proteome</keyword>
<proteinExistence type="predicted"/>
<evidence type="ECO:0000256" key="5">
    <source>
        <dbReference type="ARBA" id="ARBA00022737"/>
    </source>
</evidence>
<protein>
    <recommendedName>
        <fullName evidence="10">Protein kinase domain-containing protein</fullName>
    </recommendedName>
</protein>
<dbReference type="PROSITE" id="PS50011">
    <property type="entry name" value="PROTEIN_KINASE_DOM"/>
    <property type="match status" value="1"/>
</dbReference>
<dbReference type="GO" id="GO:0016020">
    <property type="term" value="C:membrane"/>
    <property type="evidence" value="ECO:0007669"/>
    <property type="project" value="UniProtKB-SubCell"/>
</dbReference>
<dbReference type="Pfam" id="PF00069">
    <property type="entry name" value="Pkinase"/>
    <property type="match status" value="1"/>
</dbReference>
<keyword evidence="2" id="KW-0433">Leucine-rich repeat</keyword>
<dbReference type="Gene3D" id="3.80.10.10">
    <property type="entry name" value="Ribonuclease Inhibitor"/>
    <property type="match status" value="1"/>
</dbReference>
<dbReference type="EMBL" id="JABCRI010000017">
    <property type="protein sequence ID" value="KAF8391655.1"/>
    <property type="molecule type" value="Genomic_DNA"/>
</dbReference>
<evidence type="ECO:0000256" key="4">
    <source>
        <dbReference type="ARBA" id="ARBA00022729"/>
    </source>
</evidence>
<dbReference type="PANTHER" id="PTHR48007:SF77">
    <property type="entry name" value="PROTEIN KINASE DOMAIN-CONTAINING PROTEIN"/>
    <property type="match status" value="1"/>
</dbReference>
<comment type="caution">
    <text evidence="11">The sequence shown here is derived from an EMBL/GenBank/DDBJ whole genome shotgun (WGS) entry which is preliminary data.</text>
</comment>
<keyword evidence="5" id="KW-0677">Repeat</keyword>
<dbReference type="Gene3D" id="3.30.200.20">
    <property type="entry name" value="Phosphorylase Kinase, domain 1"/>
    <property type="match status" value="1"/>
</dbReference>
<dbReference type="Gene3D" id="1.10.510.10">
    <property type="entry name" value="Transferase(Phosphotransferase) domain 1"/>
    <property type="match status" value="1"/>
</dbReference>
<keyword evidence="4 9" id="KW-0732">Signal</keyword>
<dbReference type="Pfam" id="PF13855">
    <property type="entry name" value="LRR_8"/>
    <property type="match status" value="1"/>
</dbReference>
<evidence type="ECO:0000313" key="12">
    <source>
        <dbReference type="Proteomes" id="UP000655225"/>
    </source>
</evidence>
<feature type="transmembrane region" description="Helical" evidence="8">
    <location>
        <begin position="230"/>
        <end position="247"/>
    </location>
</feature>
<evidence type="ECO:0000256" key="2">
    <source>
        <dbReference type="ARBA" id="ARBA00022614"/>
    </source>
</evidence>
<accession>A0A834YP24</accession>
<dbReference type="InterPro" id="IPR011009">
    <property type="entry name" value="Kinase-like_dom_sf"/>
</dbReference>
<dbReference type="SUPFAM" id="SSF52058">
    <property type="entry name" value="L domain-like"/>
    <property type="match status" value="1"/>
</dbReference>
<dbReference type="InterPro" id="IPR001611">
    <property type="entry name" value="Leu-rich_rpt"/>
</dbReference>
<dbReference type="PANTHER" id="PTHR48007">
    <property type="entry name" value="LEUCINE-RICH REPEAT RECEPTOR-LIKE PROTEIN KINASE PXC1"/>
    <property type="match status" value="1"/>
</dbReference>
<keyword evidence="6 8" id="KW-1133">Transmembrane helix</keyword>
<dbReference type="FunFam" id="3.80.10.10:FF:000400">
    <property type="entry name" value="Nuclear pore complex protein NUP107"/>
    <property type="match status" value="1"/>
</dbReference>
<dbReference type="Proteomes" id="UP000655225">
    <property type="component" value="Unassembled WGS sequence"/>
</dbReference>
<evidence type="ECO:0000259" key="10">
    <source>
        <dbReference type="PROSITE" id="PS50011"/>
    </source>
</evidence>
<dbReference type="GO" id="GO:0005524">
    <property type="term" value="F:ATP binding"/>
    <property type="evidence" value="ECO:0007669"/>
    <property type="project" value="InterPro"/>
</dbReference>
<dbReference type="Pfam" id="PF08263">
    <property type="entry name" value="LRRNT_2"/>
    <property type="match status" value="1"/>
</dbReference>
<dbReference type="OrthoDB" id="5966500at2759"/>
<dbReference type="InterPro" id="IPR000719">
    <property type="entry name" value="Prot_kinase_dom"/>
</dbReference>
<dbReference type="OMA" id="KDFPWKL"/>
<evidence type="ECO:0000256" key="3">
    <source>
        <dbReference type="ARBA" id="ARBA00022692"/>
    </source>
</evidence>
<reference evidence="11 12" key="1">
    <citation type="submission" date="2020-04" db="EMBL/GenBank/DDBJ databases">
        <title>Plant Genome Project.</title>
        <authorList>
            <person name="Zhang R.-G."/>
        </authorList>
    </citation>
    <scope>NUCLEOTIDE SEQUENCE [LARGE SCALE GENOMIC DNA]</scope>
    <source>
        <strain evidence="11">YNK0</strain>
        <tissue evidence="11">Leaf</tissue>
    </source>
</reference>
<name>A0A834YP24_TETSI</name>
<evidence type="ECO:0000256" key="7">
    <source>
        <dbReference type="ARBA" id="ARBA00023136"/>
    </source>
</evidence>
<feature type="domain" description="Protein kinase" evidence="10">
    <location>
        <begin position="305"/>
        <end position="567"/>
    </location>
</feature>
<keyword evidence="7 8" id="KW-0472">Membrane</keyword>
<evidence type="ECO:0000256" key="8">
    <source>
        <dbReference type="SAM" id="Phobius"/>
    </source>
</evidence>
<feature type="signal peptide" evidence="9">
    <location>
        <begin position="1"/>
        <end position="29"/>
    </location>
</feature>
<evidence type="ECO:0000256" key="6">
    <source>
        <dbReference type="ARBA" id="ARBA00022989"/>
    </source>
</evidence>
<gene>
    <name evidence="11" type="ORF">HHK36_023962</name>
</gene>
<sequence length="606" mass="69281">MRPGRDFNMFLLWLMYITTIPLFAGVCMGGELPLPGTESLINFIRAVDPKNILRSSWNGSKSDPCLDKWMGIKCDLQTHNIREIRLENLNLSGTIDADSLCKLPFLRVLSLAKNLIRGSIPDGISNCKSLVHLNLSSNLLHGRLPASLTNLKNLQSLDISNNNFSGTIPKFKQELKYFYLSMKSSTLEMTPNRTNNMKKLMKESSTISNSPNITKPHTEGQKTNAEWKQWIPLLLGIAFFILFIFFVNKKAKTVRDNEILQTLEDASFNIPAVKAGDEMKLEEEHSELVFFVEEDERFKIEDLLESAAELQGQSLCSSLYKVKLKNNTIFAAKRLKKLQVSFEEFSHTMRQIGNLKHPNILPLVAYHSSNEEKLLIYKYQWNGNLLTLLENYAEGKRDFPWRLRLSIASGIARGLDFMYRRSGGRERIPHGNIKLSNILLNENEEPLISEYGFQRFLDPKKECLYSSNGYRAPEKRLTEQADVFSFGIILLELLTGKTVERSGLDLPKWVKSMVREEWTGEVFDKEVNKAGKQWAFPLLNISLKCVSHFPEKRPNITEVLHKIEEVMNAQEDFSFSSVSSMESNQQDCCILHSVIPETWETPGSNH</sequence>
<evidence type="ECO:0000256" key="9">
    <source>
        <dbReference type="SAM" id="SignalP"/>
    </source>
</evidence>
<dbReference type="InterPro" id="IPR046959">
    <property type="entry name" value="PRK1-6/SRF4-like"/>
</dbReference>